<accession>A0AA39FX47</accession>
<reference evidence="2" key="1">
    <citation type="journal article" date="2023" name="bioRxiv">
        <title>Scaffold-level genome assemblies of two parasitoid biocontrol wasps reveal the parthenogenesis mechanism and an associated novel virus.</title>
        <authorList>
            <person name="Inwood S."/>
            <person name="Skelly J."/>
            <person name="Guhlin J."/>
            <person name="Harrop T."/>
            <person name="Goldson S."/>
            <person name="Dearden P."/>
        </authorList>
    </citation>
    <scope>NUCLEOTIDE SEQUENCE</scope>
    <source>
        <strain evidence="2">Irish</strain>
        <tissue evidence="2">Whole body</tissue>
    </source>
</reference>
<dbReference type="EMBL" id="JAQQBS010000001">
    <property type="protein sequence ID" value="KAK0177151.1"/>
    <property type="molecule type" value="Genomic_DNA"/>
</dbReference>
<evidence type="ECO:0000313" key="3">
    <source>
        <dbReference type="Proteomes" id="UP001168990"/>
    </source>
</evidence>
<sequence length="121" mass="13441">MRKKVKISPESDVSSTIPQGNRICNFAHLAKEMFCKDCQKPLCFENVEKETIHGHASVLAIHCKECLLLNEVNTGKKFQCPNGYSVFGVNTRSVLAALHCDVVIITTWFSTTETVALGQLK</sequence>
<gene>
    <name evidence="2" type="ORF">PV328_001230</name>
</gene>
<keyword evidence="3" id="KW-1185">Reference proteome</keyword>
<organism evidence="2 3">
    <name type="scientific">Microctonus aethiopoides</name>
    <dbReference type="NCBI Taxonomy" id="144406"/>
    <lineage>
        <taxon>Eukaryota</taxon>
        <taxon>Metazoa</taxon>
        <taxon>Ecdysozoa</taxon>
        <taxon>Arthropoda</taxon>
        <taxon>Hexapoda</taxon>
        <taxon>Insecta</taxon>
        <taxon>Pterygota</taxon>
        <taxon>Neoptera</taxon>
        <taxon>Endopterygota</taxon>
        <taxon>Hymenoptera</taxon>
        <taxon>Apocrita</taxon>
        <taxon>Ichneumonoidea</taxon>
        <taxon>Braconidae</taxon>
        <taxon>Euphorinae</taxon>
        <taxon>Microctonus</taxon>
    </lineage>
</organism>
<evidence type="ECO:0000313" key="2">
    <source>
        <dbReference type="EMBL" id="KAK0177151.1"/>
    </source>
</evidence>
<dbReference type="InterPro" id="IPR049012">
    <property type="entry name" value="Mutator_transp_dom"/>
</dbReference>
<name>A0AA39FX47_9HYME</name>
<dbReference type="Proteomes" id="UP001168990">
    <property type="component" value="Unassembled WGS sequence"/>
</dbReference>
<protein>
    <recommendedName>
        <fullName evidence="1">Mutator-like transposase domain-containing protein</fullName>
    </recommendedName>
</protein>
<comment type="caution">
    <text evidence="2">The sequence shown here is derived from an EMBL/GenBank/DDBJ whole genome shotgun (WGS) entry which is preliminary data.</text>
</comment>
<reference evidence="2" key="2">
    <citation type="submission" date="2023-03" db="EMBL/GenBank/DDBJ databases">
        <authorList>
            <person name="Inwood S.N."/>
            <person name="Skelly J.G."/>
            <person name="Guhlin J."/>
            <person name="Harrop T.W.R."/>
            <person name="Goldson S.G."/>
            <person name="Dearden P.K."/>
        </authorList>
    </citation>
    <scope>NUCLEOTIDE SEQUENCE</scope>
    <source>
        <strain evidence="2">Irish</strain>
        <tissue evidence="2">Whole body</tissue>
    </source>
</reference>
<dbReference type="Pfam" id="PF20700">
    <property type="entry name" value="Mutator"/>
    <property type="match status" value="1"/>
</dbReference>
<feature type="domain" description="Mutator-like transposase" evidence="1">
    <location>
        <begin position="20"/>
        <end position="102"/>
    </location>
</feature>
<evidence type="ECO:0000259" key="1">
    <source>
        <dbReference type="Pfam" id="PF20700"/>
    </source>
</evidence>
<proteinExistence type="predicted"/>
<dbReference type="AlphaFoldDB" id="A0AA39FX47"/>